<organism evidence="2 3">
    <name type="scientific">Neotamlana nanhaiensis</name>
    <dbReference type="NCBI Taxonomy" id="1382798"/>
    <lineage>
        <taxon>Bacteria</taxon>
        <taxon>Pseudomonadati</taxon>
        <taxon>Bacteroidota</taxon>
        <taxon>Flavobacteriia</taxon>
        <taxon>Flavobacteriales</taxon>
        <taxon>Flavobacteriaceae</taxon>
        <taxon>Neotamlana</taxon>
    </lineage>
</organism>
<keyword evidence="1" id="KW-1133">Transmembrane helix</keyword>
<feature type="transmembrane region" description="Helical" evidence="1">
    <location>
        <begin position="43"/>
        <end position="72"/>
    </location>
</feature>
<evidence type="ECO:0000256" key="1">
    <source>
        <dbReference type="SAM" id="Phobius"/>
    </source>
</evidence>
<dbReference type="AlphaFoldDB" id="A0A0D7VWB2"/>
<dbReference type="STRING" id="1382798.PK35_15955"/>
<protein>
    <recommendedName>
        <fullName evidence="4">Competence protein</fullName>
    </recommendedName>
</protein>
<dbReference type="EMBL" id="JTDV01000017">
    <property type="protein sequence ID" value="KJD31136.1"/>
    <property type="molecule type" value="Genomic_DNA"/>
</dbReference>
<name>A0A0D7VWB2_9FLAO</name>
<reference evidence="2 3" key="1">
    <citation type="journal article" date="2015" name="Antonie Van Leeuwenhoek">
        <title>Tamlana nanhaiensis sp. nov., isolated from surface seawater collected from the South China Sea.</title>
        <authorList>
            <person name="Liu X."/>
            <person name="Lai Q."/>
            <person name="Du Y."/>
            <person name="Li G."/>
            <person name="Sun F."/>
            <person name="Shao Z."/>
        </authorList>
    </citation>
    <scope>NUCLEOTIDE SEQUENCE [LARGE SCALE GENOMIC DNA]</scope>
    <source>
        <strain evidence="2 3">FHC16</strain>
    </source>
</reference>
<sequence length="115" mass="12841">MSVFEHINETSNKAIDKGEEYLKKSQEYYRLKVFQQLTSSMSLLFKTICMGALVLVAFLFLAISAAVAIGNALNSVPLGYLIVGGVFLLLSIIFYFARGFINNIVIRALSKTFFE</sequence>
<gene>
    <name evidence="2" type="ORF">PK35_15955</name>
</gene>
<evidence type="ECO:0000313" key="3">
    <source>
        <dbReference type="Proteomes" id="UP000032361"/>
    </source>
</evidence>
<proteinExistence type="predicted"/>
<evidence type="ECO:0000313" key="2">
    <source>
        <dbReference type="EMBL" id="KJD31136.1"/>
    </source>
</evidence>
<dbReference type="Proteomes" id="UP000032361">
    <property type="component" value="Unassembled WGS sequence"/>
</dbReference>
<evidence type="ECO:0008006" key="4">
    <source>
        <dbReference type="Google" id="ProtNLM"/>
    </source>
</evidence>
<keyword evidence="1" id="KW-0472">Membrane</keyword>
<feature type="transmembrane region" description="Helical" evidence="1">
    <location>
        <begin position="78"/>
        <end position="97"/>
    </location>
</feature>
<accession>A0A0D7VWB2</accession>
<keyword evidence="1" id="KW-0812">Transmembrane</keyword>
<keyword evidence="3" id="KW-1185">Reference proteome</keyword>
<dbReference type="PATRIC" id="fig|1382798.3.peg.1759"/>
<comment type="caution">
    <text evidence="2">The sequence shown here is derived from an EMBL/GenBank/DDBJ whole genome shotgun (WGS) entry which is preliminary data.</text>
</comment>
<dbReference type="RefSeq" id="WP_044627580.1">
    <property type="nucleotide sequence ID" value="NZ_JTDV01000017.1"/>
</dbReference>
<dbReference type="OrthoDB" id="1202744at2"/>